<dbReference type="RefSeq" id="WP_145363904.1">
    <property type="nucleotide sequence ID" value="NZ_CP036268.1"/>
</dbReference>
<dbReference type="KEGG" id="svp:Pan189_21980"/>
<dbReference type="EMBL" id="CP036268">
    <property type="protein sequence ID" value="QDT37816.1"/>
    <property type="molecule type" value="Genomic_DNA"/>
</dbReference>
<evidence type="ECO:0000313" key="1">
    <source>
        <dbReference type="EMBL" id="QDT37816.1"/>
    </source>
</evidence>
<organism evidence="1 2">
    <name type="scientific">Stratiformator vulcanicus</name>
    <dbReference type="NCBI Taxonomy" id="2527980"/>
    <lineage>
        <taxon>Bacteria</taxon>
        <taxon>Pseudomonadati</taxon>
        <taxon>Planctomycetota</taxon>
        <taxon>Planctomycetia</taxon>
        <taxon>Planctomycetales</taxon>
        <taxon>Planctomycetaceae</taxon>
        <taxon>Stratiformator</taxon>
    </lineage>
</organism>
<dbReference type="Proteomes" id="UP000317318">
    <property type="component" value="Chromosome"/>
</dbReference>
<gene>
    <name evidence="1" type="ORF">Pan189_21980</name>
</gene>
<keyword evidence="2" id="KW-1185">Reference proteome</keyword>
<reference evidence="1 2" key="1">
    <citation type="submission" date="2019-02" db="EMBL/GenBank/DDBJ databases">
        <title>Deep-cultivation of Planctomycetes and their phenomic and genomic characterization uncovers novel biology.</title>
        <authorList>
            <person name="Wiegand S."/>
            <person name="Jogler M."/>
            <person name="Boedeker C."/>
            <person name="Pinto D."/>
            <person name="Vollmers J."/>
            <person name="Rivas-Marin E."/>
            <person name="Kohn T."/>
            <person name="Peeters S.H."/>
            <person name="Heuer A."/>
            <person name="Rast P."/>
            <person name="Oberbeckmann S."/>
            <person name="Bunk B."/>
            <person name="Jeske O."/>
            <person name="Meyerdierks A."/>
            <person name="Storesund J.E."/>
            <person name="Kallscheuer N."/>
            <person name="Luecker S."/>
            <person name="Lage O.M."/>
            <person name="Pohl T."/>
            <person name="Merkel B.J."/>
            <person name="Hornburger P."/>
            <person name="Mueller R.-W."/>
            <person name="Bruemmer F."/>
            <person name="Labrenz M."/>
            <person name="Spormann A.M."/>
            <person name="Op den Camp H."/>
            <person name="Overmann J."/>
            <person name="Amann R."/>
            <person name="Jetten M.S.M."/>
            <person name="Mascher T."/>
            <person name="Medema M.H."/>
            <person name="Devos D.P."/>
            <person name="Kaster A.-K."/>
            <person name="Ovreas L."/>
            <person name="Rohde M."/>
            <person name="Galperin M.Y."/>
            <person name="Jogler C."/>
        </authorList>
    </citation>
    <scope>NUCLEOTIDE SEQUENCE [LARGE SCALE GENOMIC DNA]</scope>
    <source>
        <strain evidence="1 2">Pan189</strain>
    </source>
</reference>
<name>A0A517R1R4_9PLAN</name>
<dbReference type="AlphaFoldDB" id="A0A517R1R4"/>
<dbReference type="OrthoDB" id="285855at2"/>
<protein>
    <submittedName>
        <fullName evidence="1">Uncharacterized protein</fullName>
    </submittedName>
</protein>
<accession>A0A517R1R4</accession>
<proteinExistence type="predicted"/>
<sequence>MSPRTKSFEPFLLAVAGIVLTVMFCLGSTADARPNYLKAFAEQYPKVEPQLSTKKCFVCHDSNKKIRNHYGQAFEETLGAERVKNEEQLQKAFVGAEPKESSIEGKTFGDLIAEEKVPE</sequence>
<evidence type="ECO:0000313" key="2">
    <source>
        <dbReference type="Proteomes" id="UP000317318"/>
    </source>
</evidence>